<evidence type="ECO:0000256" key="2">
    <source>
        <dbReference type="ARBA" id="ARBA00009533"/>
    </source>
</evidence>
<evidence type="ECO:0000313" key="9">
    <source>
        <dbReference type="EMBL" id="MER6272406.1"/>
    </source>
</evidence>
<reference evidence="9 10" key="1">
    <citation type="submission" date="2024-06" db="EMBL/GenBank/DDBJ databases">
        <title>The Natural Products Discovery Center: Release of the First 8490 Sequenced Strains for Exploring Actinobacteria Biosynthetic Diversity.</title>
        <authorList>
            <person name="Kalkreuter E."/>
            <person name="Kautsar S.A."/>
            <person name="Yang D."/>
            <person name="Bader C.D."/>
            <person name="Teijaro C.N."/>
            <person name="Fluegel L."/>
            <person name="Davis C.M."/>
            <person name="Simpson J.R."/>
            <person name="Lauterbach L."/>
            <person name="Steele A.D."/>
            <person name="Gui C."/>
            <person name="Meng S."/>
            <person name="Li G."/>
            <person name="Viehrig K."/>
            <person name="Ye F."/>
            <person name="Su P."/>
            <person name="Kiefer A.F."/>
            <person name="Nichols A."/>
            <person name="Cepeda A.J."/>
            <person name="Yan W."/>
            <person name="Fan B."/>
            <person name="Jiang Y."/>
            <person name="Adhikari A."/>
            <person name="Zheng C.-J."/>
            <person name="Schuster L."/>
            <person name="Cowan T.M."/>
            <person name="Smanski M.J."/>
            <person name="Chevrette M.G."/>
            <person name="De Carvalho L.P.S."/>
            <person name="Shen B."/>
        </authorList>
    </citation>
    <scope>NUCLEOTIDE SEQUENCE [LARGE SCALE GENOMIC DNA]</scope>
    <source>
        <strain evidence="9 10">NPDC001694</strain>
    </source>
</reference>
<sequence length="478" mass="52379">MPIPDTDVISATDFRTDTDTRIHTLVPPAAAQFPGPADELPAAASPPDLVLQQVRDELALDGSAQRNLATFVTTWMEPQARQLMAETAEKNLADRAEYPQITAMEERCVRMLARLWHAPHPEQVRGCSTTGSSEAAMLGGLALKRRWQQRRRAQGKDTARPNVVMGANVQVCWKKFANYFEVEPRYVPMEPGRYHLTPDTLTAYCDDNTIGVVTVLGSTYDGSYEPVADICMALDGYQAATGTDIPVHVDGASGAMVAPFLDPGLMWDFQLERVASINTSGHKYGHVFPGLGWALWRDAEALPDDLVFEVDYLGGSSPSFTLNFSRPGAHVVAQYYSFLRYGFEGLRHLAVENRRTARALATRIRAVGPYELVTDGSELPALAFRLAHGTHGFTVFDVSRAMHARGWQLPAYAFPAPCQDVSVLRLVVRTGFTAELAGAFIADLTEVTRQLRLRRSMPAPAVKPLVVAAEPAHANTSA</sequence>
<dbReference type="Gene3D" id="4.10.280.50">
    <property type="match status" value="1"/>
</dbReference>
<evidence type="ECO:0000256" key="6">
    <source>
        <dbReference type="ARBA" id="ARBA00048868"/>
    </source>
</evidence>
<protein>
    <recommendedName>
        <fullName evidence="3 8">Glutamate decarboxylase</fullName>
        <ecNumber evidence="3 8">4.1.1.15</ecNumber>
    </recommendedName>
</protein>
<evidence type="ECO:0000256" key="4">
    <source>
        <dbReference type="ARBA" id="ARBA00022898"/>
    </source>
</evidence>
<comment type="similarity">
    <text evidence="2 7">Belongs to the group II decarboxylase family.</text>
</comment>
<keyword evidence="4 7" id="KW-0663">Pyridoxal phosphate</keyword>
<dbReference type="PANTHER" id="PTHR43321:SF3">
    <property type="entry name" value="GLUTAMATE DECARBOXYLASE"/>
    <property type="match status" value="1"/>
</dbReference>
<proteinExistence type="inferred from homology"/>
<evidence type="ECO:0000256" key="3">
    <source>
        <dbReference type="ARBA" id="ARBA00012421"/>
    </source>
</evidence>
<keyword evidence="10" id="KW-1185">Reference proteome</keyword>
<keyword evidence="5 7" id="KW-0456">Lyase</keyword>
<dbReference type="Pfam" id="PF00282">
    <property type="entry name" value="Pyridoxal_deC"/>
    <property type="match status" value="1"/>
</dbReference>
<organism evidence="9 10">
    <name type="scientific">Streptomyces sp. 900105755</name>
    <dbReference type="NCBI Taxonomy" id="3154389"/>
    <lineage>
        <taxon>Bacteria</taxon>
        <taxon>Bacillati</taxon>
        <taxon>Actinomycetota</taxon>
        <taxon>Actinomycetes</taxon>
        <taxon>Kitasatosporales</taxon>
        <taxon>Streptomycetaceae</taxon>
        <taxon>Streptomyces</taxon>
    </lineage>
</organism>
<evidence type="ECO:0000256" key="7">
    <source>
        <dbReference type="RuleBase" id="RU000382"/>
    </source>
</evidence>
<gene>
    <name evidence="9" type="ORF">ABT211_34755</name>
</gene>
<dbReference type="PANTHER" id="PTHR43321">
    <property type="entry name" value="GLUTAMATE DECARBOXYLASE"/>
    <property type="match status" value="1"/>
</dbReference>
<dbReference type="Gene3D" id="3.90.1150.160">
    <property type="match status" value="1"/>
</dbReference>
<keyword evidence="8" id="KW-0210">Decarboxylase</keyword>
<accession>A0ABV1TQV8</accession>
<dbReference type="InterPro" id="IPR015421">
    <property type="entry name" value="PyrdxlP-dep_Trfase_major"/>
</dbReference>
<dbReference type="Proteomes" id="UP001490365">
    <property type="component" value="Unassembled WGS sequence"/>
</dbReference>
<dbReference type="EMBL" id="JBEOZM010000022">
    <property type="protein sequence ID" value="MER6272406.1"/>
    <property type="molecule type" value="Genomic_DNA"/>
</dbReference>
<dbReference type="NCBIfam" id="TIGR01788">
    <property type="entry name" value="Glu-decarb-GAD"/>
    <property type="match status" value="1"/>
</dbReference>
<dbReference type="InterPro" id="IPR002129">
    <property type="entry name" value="PyrdxlP-dep_de-COase"/>
</dbReference>
<dbReference type="Gene3D" id="3.40.640.10">
    <property type="entry name" value="Type I PLP-dependent aspartate aminotransferase-like (Major domain)"/>
    <property type="match status" value="1"/>
</dbReference>
<dbReference type="InterPro" id="IPR015424">
    <property type="entry name" value="PyrdxlP-dep_Trfase"/>
</dbReference>
<comment type="cofactor">
    <cofactor evidence="1 7">
        <name>pyridoxal 5'-phosphate</name>
        <dbReference type="ChEBI" id="CHEBI:597326"/>
    </cofactor>
</comment>
<comment type="caution">
    <text evidence="9">The sequence shown here is derived from an EMBL/GenBank/DDBJ whole genome shotgun (WGS) entry which is preliminary data.</text>
</comment>
<evidence type="ECO:0000256" key="5">
    <source>
        <dbReference type="ARBA" id="ARBA00023239"/>
    </source>
</evidence>
<dbReference type="GO" id="GO:0004351">
    <property type="term" value="F:glutamate decarboxylase activity"/>
    <property type="evidence" value="ECO:0007669"/>
    <property type="project" value="UniProtKB-EC"/>
</dbReference>
<evidence type="ECO:0000313" key="10">
    <source>
        <dbReference type="Proteomes" id="UP001490365"/>
    </source>
</evidence>
<name>A0ABV1TQV8_9ACTN</name>
<dbReference type="SUPFAM" id="SSF53383">
    <property type="entry name" value="PLP-dependent transferases"/>
    <property type="match status" value="1"/>
</dbReference>
<comment type="catalytic activity">
    <reaction evidence="6 8">
        <text>L-glutamate + H(+) = 4-aminobutanoate + CO2</text>
        <dbReference type="Rhea" id="RHEA:17785"/>
        <dbReference type="ChEBI" id="CHEBI:15378"/>
        <dbReference type="ChEBI" id="CHEBI:16526"/>
        <dbReference type="ChEBI" id="CHEBI:29985"/>
        <dbReference type="ChEBI" id="CHEBI:59888"/>
        <dbReference type="EC" id="4.1.1.15"/>
    </reaction>
</comment>
<dbReference type="InterPro" id="IPR010107">
    <property type="entry name" value="Glutamate_decarboxylase"/>
</dbReference>
<evidence type="ECO:0000256" key="1">
    <source>
        <dbReference type="ARBA" id="ARBA00001933"/>
    </source>
</evidence>
<evidence type="ECO:0000256" key="8">
    <source>
        <dbReference type="RuleBase" id="RU361171"/>
    </source>
</evidence>
<dbReference type="RefSeq" id="WP_351960726.1">
    <property type="nucleotide sequence ID" value="NZ_JBEOZM010000022.1"/>
</dbReference>
<dbReference type="EC" id="4.1.1.15" evidence="3 8"/>